<evidence type="ECO:0000313" key="1">
    <source>
        <dbReference type="EMBL" id="MBP1920322.1"/>
    </source>
</evidence>
<protein>
    <recommendedName>
        <fullName evidence="3">Phage protein</fullName>
    </recommendedName>
</protein>
<dbReference type="EMBL" id="JAGGKC010000027">
    <property type="protein sequence ID" value="MBP1920322.1"/>
    <property type="molecule type" value="Genomic_DNA"/>
</dbReference>
<evidence type="ECO:0008006" key="3">
    <source>
        <dbReference type="Google" id="ProtNLM"/>
    </source>
</evidence>
<sequence>MNKKILDALTPLGVTVKFQKHSGAASQYITFHEYFQVGEAYEDDEESLTGRYLQVDIWSKIDYEILVIQVKNQMKNAGFTRIDEADLYEPDTRIYHKALRYYYLEEREG</sequence>
<keyword evidence="2" id="KW-1185">Reference proteome</keyword>
<reference evidence="1 2" key="1">
    <citation type="submission" date="2021-03" db="EMBL/GenBank/DDBJ databases">
        <title>Genomic Encyclopedia of Type Strains, Phase IV (KMG-IV): sequencing the most valuable type-strain genomes for metagenomic binning, comparative biology and taxonomic classification.</title>
        <authorList>
            <person name="Goeker M."/>
        </authorList>
    </citation>
    <scope>NUCLEOTIDE SEQUENCE [LARGE SCALE GENOMIC DNA]</scope>
    <source>
        <strain evidence="1 2">DSM 6139</strain>
    </source>
</reference>
<evidence type="ECO:0000313" key="2">
    <source>
        <dbReference type="Proteomes" id="UP001519271"/>
    </source>
</evidence>
<dbReference type="Proteomes" id="UP001519271">
    <property type="component" value="Unassembled WGS sequence"/>
</dbReference>
<proteinExistence type="predicted"/>
<dbReference type="RefSeq" id="WP_209460493.1">
    <property type="nucleotide sequence ID" value="NZ_JAGGKC010000027.1"/>
</dbReference>
<comment type="caution">
    <text evidence="1">The sequence shown here is derived from an EMBL/GenBank/DDBJ whole genome shotgun (WGS) entry which is preliminary data.</text>
</comment>
<accession>A0ABS4G6X4</accession>
<gene>
    <name evidence="1" type="ORF">J2Z34_002833</name>
</gene>
<name>A0ABS4G6X4_9CLOT</name>
<organism evidence="1 2">
    <name type="scientific">Youngiibacter multivorans</name>
    <dbReference type="NCBI Taxonomy" id="937251"/>
    <lineage>
        <taxon>Bacteria</taxon>
        <taxon>Bacillati</taxon>
        <taxon>Bacillota</taxon>
        <taxon>Clostridia</taxon>
        <taxon>Eubacteriales</taxon>
        <taxon>Clostridiaceae</taxon>
        <taxon>Youngiibacter</taxon>
    </lineage>
</organism>